<evidence type="ECO:0000313" key="9">
    <source>
        <dbReference type="EMBL" id="KAK8853857.1"/>
    </source>
</evidence>
<evidence type="ECO:0000256" key="4">
    <source>
        <dbReference type="ARBA" id="ARBA00022490"/>
    </source>
</evidence>
<keyword evidence="5" id="KW-0206">Cytoskeleton</keyword>
<evidence type="ECO:0000259" key="8">
    <source>
        <dbReference type="Pfam" id="PF03941"/>
    </source>
</evidence>
<feature type="region of interest" description="Disordered" evidence="7">
    <location>
        <begin position="289"/>
        <end position="311"/>
    </location>
</feature>
<accession>A0ABR2HX14</accession>
<reference evidence="9 10" key="1">
    <citation type="submission" date="2024-04" db="EMBL/GenBank/DDBJ databases">
        <title>Tritrichomonas musculus Genome.</title>
        <authorList>
            <person name="Alves-Ferreira E."/>
            <person name="Grigg M."/>
            <person name="Lorenzi H."/>
            <person name="Galac M."/>
        </authorList>
    </citation>
    <scope>NUCLEOTIDE SEQUENCE [LARGE SCALE GENOMIC DNA]</scope>
    <source>
        <strain evidence="9 10">EAF2021</strain>
    </source>
</reference>
<protein>
    <recommendedName>
        <fullName evidence="8">Inner centromere protein ARK-binding domain-containing protein</fullName>
    </recommendedName>
</protein>
<organism evidence="9 10">
    <name type="scientific">Tritrichomonas musculus</name>
    <dbReference type="NCBI Taxonomy" id="1915356"/>
    <lineage>
        <taxon>Eukaryota</taxon>
        <taxon>Metamonada</taxon>
        <taxon>Parabasalia</taxon>
        <taxon>Tritrichomonadida</taxon>
        <taxon>Tritrichomonadidae</taxon>
        <taxon>Tritrichomonas</taxon>
    </lineage>
</organism>
<proteinExistence type="inferred from homology"/>
<feature type="compositionally biased region" description="Polar residues" evidence="7">
    <location>
        <begin position="108"/>
        <end position="127"/>
    </location>
</feature>
<feature type="domain" description="Inner centromere protein ARK-binding" evidence="8">
    <location>
        <begin position="307"/>
        <end position="364"/>
    </location>
</feature>
<comment type="subcellular location">
    <subcellularLocation>
        <location evidence="2">Cytoplasm</location>
        <location evidence="2">Cytoskeleton</location>
        <location evidence="2">Spindle</location>
    </subcellularLocation>
    <subcellularLocation>
        <location evidence="1">Nucleus</location>
    </subcellularLocation>
</comment>
<dbReference type="Pfam" id="PF03941">
    <property type="entry name" value="INCENP_ARK-bind"/>
    <property type="match status" value="1"/>
</dbReference>
<evidence type="ECO:0000256" key="7">
    <source>
        <dbReference type="SAM" id="MobiDB-lite"/>
    </source>
</evidence>
<dbReference type="EMBL" id="JAPFFF010000021">
    <property type="protein sequence ID" value="KAK8853857.1"/>
    <property type="molecule type" value="Genomic_DNA"/>
</dbReference>
<feature type="compositionally biased region" description="Basic and acidic residues" evidence="7">
    <location>
        <begin position="154"/>
        <end position="168"/>
    </location>
</feature>
<evidence type="ECO:0000256" key="2">
    <source>
        <dbReference type="ARBA" id="ARBA00004186"/>
    </source>
</evidence>
<sequence>MTIKDSLNDLQNILKQQNSIYETNQNLHFDWLKSVLFQLDVYDQSSKKEIKVKEIAPTINSEKERYNRNMQQKVLSDCKHQLQTNSKLEARPKHIHKKQNIRQKRNENTNSVQKELYTNQTSPNSSPKALPRPRKRINRIQQKSASTSFIKSPIEMKSKCKSIEESKTKQNNNNKRNHNRKKDEVTSPNSRLVKFIDNDSLLSISSSCSDFCNDEENYDTKDCDNQLRLCQSLPSKNSPLKVSCNFTELTQSVSSFQEKWQEMVEEKKRSSLLPKPPVGTLFNFDDTPESYQMTSSDGNEEDNFSFSDEDDEIHEEDPLEIHGKMIPIWARKEKVEEQIKNQQTIDPDDIFTGMPKHCQISQIFDNNFDCVEMSILAQGHADESDNYDELMAT</sequence>
<keyword evidence="10" id="KW-1185">Reference proteome</keyword>
<keyword evidence="4" id="KW-0963">Cytoplasm</keyword>
<dbReference type="Proteomes" id="UP001470230">
    <property type="component" value="Unassembled WGS sequence"/>
</dbReference>
<feature type="region of interest" description="Disordered" evidence="7">
    <location>
        <begin position="84"/>
        <end position="189"/>
    </location>
</feature>
<evidence type="ECO:0000256" key="1">
    <source>
        <dbReference type="ARBA" id="ARBA00004123"/>
    </source>
</evidence>
<evidence type="ECO:0000256" key="5">
    <source>
        <dbReference type="ARBA" id="ARBA00023212"/>
    </source>
</evidence>
<evidence type="ECO:0000256" key="6">
    <source>
        <dbReference type="ARBA" id="ARBA00023242"/>
    </source>
</evidence>
<feature type="compositionally biased region" description="Acidic residues" evidence="7">
    <location>
        <begin position="298"/>
        <end position="311"/>
    </location>
</feature>
<comment type="similarity">
    <text evidence="3">Belongs to the INCENP family.</text>
</comment>
<gene>
    <name evidence="9" type="ORF">M9Y10_016400</name>
</gene>
<name>A0ABR2HX14_9EUKA</name>
<dbReference type="InterPro" id="IPR005635">
    <property type="entry name" value="Inner_centromere_prot_ARK-bd"/>
</dbReference>
<comment type="caution">
    <text evidence="9">The sequence shown here is derived from an EMBL/GenBank/DDBJ whole genome shotgun (WGS) entry which is preliminary data.</text>
</comment>
<keyword evidence="6" id="KW-0539">Nucleus</keyword>
<evidence type="ECO:0000256" key="3">
    <source>
        <dbReference type="ARBA" id="ARBA00010042"/>
    </source>
</evidence>
<feature type="compositionally biased region" description="Polar residues" evidence="7">
    <location>
        <begin position="139"/>
        <end position="150"/>
    </location>
</feature>
<feature type="compositionally biased region" description="Basic residues" evidence="7">
    <location>
        <begin position="93"/>
        <end position="103"/>
    </location>
</feature>
<evidence type="ECO:0000313" key="10">
    <source>
        <dbReference type="Proteomes" id="UP001470230"/>
    </source>
</evidence>